<dbReference type="PROSITE" id="PS50297">
    <property type="entry name" value="ANK_REP_REGION"/>
    <property type="match status" value="5"/>
</dbReference>
<evidence type="ECO:0000256" key="2">
    <source>
        <dbReference type="ARBA" id="ARBA00023043"/>
    </source>
</evidence>
<name>D8LQX4_ECTSI</name>
<dbReference type="eggNOG" id="KOG4177">
    <property type="taxonomic scope" value="Eukaryota"/>
</dbReference>
<dbReference type="Pfam" id="PF12796">
    <property type="entry name" value="Ank_2"/>
    <property type="match status" value="3"/>
</dbReference>
<reference evidence="5 6" key="1">
    <citation type="journal article" date="2010" name="Nature">
        <title>The Ectocarpus genome and the independent evolution of multicellularity in brown algae.</title>
        <authorList>
            <person name="Cock J.M."/>
            <person name="Sterck L."/>
            <person name="Rouze P."/>
            <person name="Scornet D."/>
            <person name="Allen A.E."/>
            <person name="Amoutzias G."/>
            <person name="Anthouard V."/>
            <person name="Artiguenave F."/>
            <person name="Aury J.M."/>
            <person name="Badger J.H."/>
            <person name="Beszteri B."/>
            <person name="Billiau K."/>
            <person name="Bonnet E."/>
            <person name="Bothwell J.H."/>
            <person name="Bowler C."/>
            <person name="Boyen C."/>
            <person name="Brownlee C."/>
            <person name="Carrano C.J."/>
            <person name="Charrier B."/>
            <person name="Cho G.Y."/>
            <person name="Coelho S.M."/>
            <person name="Collen J."/>
            <person name="Corre E."/>
            <person name="Da Silva C."/>
            <person name="Delage L."/>
            <person name="Delaroque N."/>
            <person name="Dittami S.M."/>
            <person name="Doulbeau S."/>
            <person name="Elias M."/>
            <person name="Farnham G."/>
            <person name="Gachon C.M."/>
            <person name="Gschloessl B."/>
            <person name="Heesch S."/>
            <person name="Jabbari K."/>
            <person name="Jubin C."/>
            <person name="Kawai H."/>
            <person name="Kimura K."/>
            <person name="Kloareg B."/>
            <person name="Kupper F.C."/>
            <person name="Lang D."/>
            <person name="Le Bail A."/>
            <person name="Leblanc C."/>
            <person name="Lerouge P."/>
            <person name="Lohr M."/>
            <person name="Lopez P.J."/>
            <person name="Martens C."/>
            <person name="Maumus F."/>
            <person name="Michel G."/>
            <person name="Miranda-Saavedra D."/>
            <person name="Morales J."/>
            <person name="Moreau H."/>
            <person name="Motomura T."/>
            <person name="Nagasato C."/>
            <person name="Napoli C.A."/>
            <person name="Nelson D.R."/>
            <person name="Nyvall-Collen P."/>
            <person name="Peters A.F."/>
            <person name="Pommier C."/>
            <person name="Potin P."/>
            <person name="Poulain J."/>
            <person name="Quesneville H."/>
            <person name="Read B."/>
            <person name="Rensing S.A."/>
            <person name="Ritter A."/>
            <person name="Rousvoal S."/>
            <person name="Samanta M."/>
            <person name="Samson G."/>
            <person name="Schroeder D.C."/>
            <person name="Segurens B."/>
            <person name="Strittmatter M."/>
            <person name="Tonon T."/>
            <person name="Tregear J.W."/>
            <person name="Valentin K."/>
            <person name="von Dassow P."/>
            <person name="Yamagishi T."/>
            <person name="Van de Peer Y."/>
            <person name="Wincker P."/>
        </authorList>
    </citation>
    <scope>NUCLEOTIDE SEQUENCE [LARGE SCALE GENOMIC DNA]</scope>
    <source>
        <strain evidence="6">Ec32 / CCAP1310/4</strain>
    </source>
</reference>
<feature type="repeat" description="ANK" evidence="3">
    <location>
        <begin position="226"/>
        <end position="258"/>
    </location>
</feature>
<gene>
    <name evidence="5" type="ORF">Esi_0061_0030</name>
</gene>
<keyword evidence="2 3" id="KW-0040">ANK repeat</keyword>
<dbReference type="SMART" id="SM00248">
    <property type="entry name" value="ANK"/>
    <property type="match status" value="7"/>
</dbReference>
<dbReference type="AlphaFoldDB" id="D8LQX4"/>
<evidence type="ECO:0000256" key="4">
    <source>
        <dbReference type="SAM" id="MobiDB-lite"/>
    </source>
</evidence>
<feature type="repeat" description="ANK" evidence="3">
    <location>
        <begin position="160"/>
        <end position="192"/>
    </location>
</feature>
<dbReference type="PANTHER" id="PTHR24166">
    <property type="entry name" value="ROLLING PEBBLES, ISOFORM B"/>
    <property type="match status" value="1"/>
</dbReference>
<feature type="repeat" description="ANK" evidence="3">
    <location>
        <begin position="126"/>
        <end position="151"/>
    </location>
</feature>
<evidence type="ECO:0000313" key="5">
    <source>
        <dbReference type="EMBL" id="CBN77647.1"/>
    </source>
</evidence>
<dbReference type="InParanoid" id="D8LQX4"/>
<evidence type="ECO:0000256" key="1">
    <source>
        <dbReference type="ARBA" id="ARBA00022737"/>
    </source>
</evidence>
<keyword evidence="6" id="KW-1185">Reference proteome</keyword>
<dbReference type="PROSITE" id="PS50088">
    <property type="entry name" value="ANK_REPEAT"/>
    <property type="match status" value="6"/>
</dbReference>
<dbReference type="EMBL" id="FN648830">
    <property type="protein sequence ID" value="CBN77647.1"/>
    <property type="molecule type" value="Genomic_DNA"/>
</dbReference>
<dbReference type="PRINTS" id="PR01415">
    <property type="entry name" value="ANKYRIN"/>
</dbReference>
<dbReference type="Gene3D" id="1.25.40.20">
    <property type="entry name" value="Ankyrin repeat-containing domain"/>
    <property type="match status" value="2"/>
</dbReference>
<dbReference type="OrthoDB" id="204696at2759"/>
<dbReference type="InterPro" id="IPR050889">
    <property type="entry name" value="Dendritic_Spine_Reg/Scaffold"/>
</dbReference>
<dbReference type="STRING" id="2880.D8LQX4"/>
<feature type="repeat" description="ANK" evidence="3">
    <location>
        <begin position="8"/>
        <end position="40"/>
    </location>
</feature>
<organism evidence="5 6">
    <name type="scientific">Ectocarpus siliculosus</name>
    <name type="common">Brown alga</name>
    <name type="synonym">Conferva siliculosa</name>
    <dbReference type="NCBI Taxonomy" id="2880"/>
    <lineage>
        <taxon>Eukaryota</taxon>
        <taxon>Sar</taxon>
        <taxon>Stramenopiles</taxon>
        <taxon>Ochrophyta</taxon>
        <taxon>PX clade</taxon>
        <taxon>Phaeophyceae</taxon>
        <taxon>Ectocarpales</taxon>
        <taxon>Ectocarpaceae</taxon>
        <taxon>Ectocarpus</taxon>
    </lineage>
</organism>
<proteinExistence type="predicted"/>
<protein>
    <submittedName>
        <fullName evidence="5">Ankyrin repeat protein</fullName>
    </submittedName>
</protein>
<dbReference type="EMBL" id="FN649743">
    <property type="protein sequence ID" value="CBN77647.1"/>
    <property type="molecule type" value="Genomic_DNA"/>
</dbReference>
<feature type="region of interest" description="Disordered" evidence="4">
    <location>
        <begin position="395"/>
        <end position="416"/>
    </location>
</feature>
<dbReference type="Proteomes" id="UP000002630">
    <property type="component" value="Linkage Group LG18"/>
</dbReference>
<dbReference type="InterPro" id="IPR036770">
    <property type="entry name" value="Ankyrin_rpt-contain_sf"/>
</dbReference>
<dbReference type="InterPro" id="IPR002110">
    <property type="entry name" value="Ankyrin_rpt"/>
</dbReference>
<feature type="region of interest" description="Disordered" evidence="4">
    <location>
        <begin position="321"/>
        <end position="381"/>
    </location>
</feature>
<feature type="repeat" description="ANK" evidence="3">
    <location>
        <begin position="81"/>
        <end position="110"/>
    </location>
</feature>
<dbReference type="PANTHER" id="PTHR24166:SF48">
    <property type="entry name" value="PROTEIN VAPYRIN"/>
    <property type="match status" value="1"/>
</dbReference>
<dbReference type="SUPFAM" id="SSF48403">
    <property type="entry name" value="Ankyrin repeat"/>
    <property type="match status" value="1"/>
</dbReference>
<evidence type="ECO:0000256" key="3">
    <source>
        <dbReference type="PROSITE-ProRule" id="PRU00023"/>
    </source>
</evidence>
<sequence>MQATPLQQGLPRLHTAARNGCLRELNALLDAGEDPEQPDHAGRTPMVHAAVGSSVPSAMLLLRRGARPDPLPGSPDRPFVSALMVAVSSGYEEIARVLIEAGADVNLEMKGPNFGAGADVEAVNPNGRTPLHLAAAEGNCSAARLLLEAGARPAPPCRYDGSTPLHCAAERGHYEIAELLVKAGAPAGSVKPNGTTPLHMAAQGNNSCVLRLLVRAGAPLNPENRHGSTPLMTAAAHGNARALSALVSAGADTSKRNVMGWRALESVYLARTPGDRPFTAAAVDCDNEWEQEAMSEEELEQRHLQNIAFLLYRAPGSGARARSWRWPRRSGGGMGVSALNKRQQQQQQQQEKHEKQEKQQKQKGTRAPAWTENSRGAAAAAAKAGVRGLACRAEWKRHGSGGQRSRTVTATMLRRG</sequence>
<dbReference type="OMA" id="APAWTEN"/>
<feature type="repeat" description="ANK" evidence="3">
    <location>
        <begin position="193"/>
        <end position="225"/>
    </location>
</feature>
<keyword evidence="1" id="KW-0677">Repeat</keyword>
<feature type="compositionally biased region" description="Basic and acidic residues" evidence="4">
    <location>
        <begin position="350"/>
        <end position="360"/>
    </location>
</feature>
<accession>D8LQX4</accession>
<evidence type="ECO:0000313" key="6">
    <source>
        <dbReference type="Proteomes" id="UP000002630"/>
    </source>
</evidence>